<evidence type="ECO:0000259" key="5">
    <source>
        <dbReference type="Pfam" id="PF01287"/>
    </source>
</evidence>
<keyword evidence="4" id="KW-1133">Transmembrane helix</keyword>
<evidence type="ECO:0000313" key="7">
    <source>
        <dbReference type="EMBL" id="KAG7058191.1"/>
    </source>
</evidence>
<evidence type="ECO:0000256" key="3">
    <source>
        <dbReference type="SAM" id="MobiDB-lite"/>
    </source>
</evidence>
<dbReference type="SUPFAM" id="SSF50249">
    <property type="entry name" value="Nucleic acid-binding proteins"/>
    <property type="match status" value="1"/>
</dbReference>
<dbReference type="AlphaFoldDB" id="A0A9P7RH66"/>
<reference evidence="7" key="1">
    <citation type="submission" date="2021-05" db="EMBL/GenBank/DDBJ databases">
        <title>Comparative genomics of three Colletotrichum scovillei strains and genetic complementation revealed genes involved fungal growth and virulence on chili pepper.</title>
        <authorList>
            <person name="Hsieh D.-K."/>
            <person name="Chuang S.-C."/>
            <person name="Chen C.-Y."/>
            <person name="Chao Y.-T."/>
            <person name="Lu M.-Y.J."/>
            <person name="Lee M.-H."/>
            <person name="Shih M.-C."/>
        </authorList>
    </citation>
    <scope>NUCLEOTIDE SEQUENCE</scope>
    <source>
        <strain evidence="7">Coll-153</strain>
    </source>
</reference>
<feature type="compositionally biased region" description="Basic residues" evidence="3">
    <location>
        <begin position="436"/>
        <end position="458"/>
    </location>
</feature>
<dbReference type="Pfam" id="PF01287">
    <property type="entry name" value="eIF-5a"/>
    <property type="match status" value="1"/>
</dbReference>
<feature type="region of interest" description="Disordered" evidence="3">
    <location>
        <begin position="435"/>
        <end position="474"/>
    </location>
</feature>
<feature type="region of interest" description="Disordered" evidence="3">
    <location>
        <begin position="267"/>
        <end position="339"/>
    </location>
</feature>
<protein>
    <submittedName>
        <fullName evidence="7">Woronin body major protein</fullName>
    </submittedName>
</protein>
<dbReference type="Pfam" id="PF21485">
    <property type="entry name" value="IF5A-like_N"/>
    <property type="match status" value="1"/>
</dbReference>
<dbReference type="GO" id="GO:0043022">
    <property type="term" value="F:ribosome binding"/>
    <property type="evidence" value="ECO:0007669"/>
    <property type="project" value="InterPro"/>
</dbReference>
<comment type="similarity">
    <text evidence="2">Belongs to the eIF-5A family. Hex1 subfamily.</text>
</comment>
<organism evidence="7 8">
    <name type="scientific">Colletotrichum scovillei</name>
    <dbReference type="NCBI Taxonomy" id="1209932"/>
    <lineage>
        <taxon>Eukaryota</taxon>
        <taxon>Fungi</taxon>
        <taxon>Dikarya</taxon>
        <taxon>Ascomycota</taxon>
        <taxon>Pezizomycotina</taxon>
        <taxon>Sordariomycetes</taxon>
        <taxon>Hypocreomycetidae</taxon>
        <taxon>Glomerellales</taxon>
        <taxon>Glomerellaceae</taxon>
        <taxon>Colletotrichum</taxon>
        <taxon>Colletotrichum acutatum species complex</taxon>
    </lineage>
</organism>
<feature type="region of interest" description="Disordered" evidence="3">
    <location>
        <begin position="488"/>
        <end position="531"/>
    </location>
</feature>
<keyword evidence="8" id="KW-1185">Reference proteome</keyword>
<comment type="subcellular location">
    <subcellularLocation>
        <location evidence="1">Cell septum</location>
    </subcellularLocation>
</comment>
<dbReference type="GO" id="GO:0140266">
    <property type="term" value="C:Woronin body"/>
    <property type="evidence" value="ECO:0007669"/>
    <property type="project" value="UniProtKB-ARBA"/>
</dbReference>
<evidence type="ECO:0000313" key="8">
    <source>
        <dbReference type="Proteomes" id="UP000699042"/>
    </source>
</evidence>
<proteinExistence type="inferred from homology"/>
<dbReference type="InterPro" id="IPR048670">
    <property type="entry name" value="IF5A-like_N"/>
</dbReference>
<dbReference type="FunFam" id="2.30.30.30:FF:000033">
    <property type="entry name" value="Woronin body major protein HEX1"/>
    <property type="match status" value="1"/>
</dbReference>
<dbReference type="GO" id="GO:0045905">
    <property type="term" value="P:positive regulation of translational termination"/>
    <property type="evidence" value="ECO:0007669"/>
    <property type="project" value="InterPro"/>
</dbReference>
<evidence type="ECO:0000259" key="6">
    <source>
        <dbReference type="Pfam" id="PF21485"/>
    </source>
</evidence>
<sequence>MQETGANVNIPSQHTAHFVLESLVFLKFLSVLSVLLSIPYHFLPFCRHLPHLSPSHTIHHNLNPLQTEHRLSSRVPLGSKIADQSLKRTHSHTLTHNRQSDTHNRHTHTQHFTPCPGNPSQPSVSAGLHSLAACSAARSNHHPPNPPSSKPNPHRTSRTTLFSLLLLSSPSISKASIALFAQLHHSVGTPPFLQIQKRREKQKRVSLERPASPTFFFPFENEARGYSSLPSSLQERLEDSPLCAPKAANLDFEARVPVPFSVFPSTYKESETQTQTQTVTQTHQELEIKLPEKKPNKPGREESQYSSFTTIAESKPQPPQQKPQQQQPLPPRKEQHRYEEEVRIEEHYHRPGVHYESHNYREDPAPPAPAPAPSQYTTQQEFHDTRIHHHDTRVEIDTRHHEHLVNPIDKIERQYRQRFQPTYHKEEVTVETYPAPHHHHHHHSHSDHHSDHHSHHQHSHVDEYTVESERPRPQQYKETITVTEETIEPTHVSKPQHKSSKMGYYDEDVSEVRAASAPRRQSSGSGSGAPLLPNTVTIPCHHIRLGDFLMLQGRPCQVIKISTSAATGQYRYLGVDLFTKQLHEESSFIANPAPSVVVQTMLGPVFKQYRVLDLADGHVTAMTETGDVKQGLPVIDQSNLWSRLNNAFESGRGSVRVLVLNDAGRELAVDVKVIHGSRL</sequence>
<feature type="compositionally biased region" description="Low complexity" evidence="3">
    <location>
        <begin position="272"/>
        <end position="283"/>
    </location>
</feature>
<dbReference type="GO" id="GO:0003746">
    <property type="term" value="F:translation elongation factor activity"/>
    <property type="evidence" value="ECO:0007669"/>
    <property type="project" value="InterPro"/>
</dbReference>
<feature type="region of interest" description="Disordered" evidence="3">
    <location>
        <begin position="86"/>
        <end position="156"/>
    </location>
</feature>
<feature type="domain" description="Translation initiation factor 5A C-terminal" evidence="5">
    <location>
        <begin position="607"/>
        <end position="672"/>
    </location>
</feature>
<gene>
    <name evidence="7" type="ORF">JMJ77_005569</name>
</gene>
<dbReference type="Gene3D" id="2.30.30.30">
    <property type="match status" value="1"/>
</dbReference>
<dbReference type="InterPro" id="IPR020189">
    <property type="entry name" value="IF5A_C"/>
</dbReference>
<keyword evidence="4" id="KW-0472">Membrane</keyword>
<dbReference type="Gene3D" id="2.40.50.140">
    <property type="entry name" value="Nucleic acid-binding proteins"/>
    <property type="match status" value="1"/>
</dbReference>
<dbReference type="InterPro" id="IPR014722">
    <property type="entry name" value="Rib_uL2_dom2"/>
</dbReference>
<dbReference type="Proteomes" id="UP000699042">
    <property type="component" value="Unassembled WGS sequence"/>
</dbReference>
<feature type="compositionally biased region" description="Basic and acidic residues" evidence="3">
    <location>
        <begin position="284"/>
        <end position="303"/>
    </location>
</feature>
<dbReference type="SUPFAM" id="SSF50104">
    <property type="entry name" value="Translation proteins SH3-like domain"/>
    <property type="match status" value="1"/>
</dbReference>
<evidence type="ECO:0000256" key="4">
    <source>
        <dbReference type="SAM" id="Phobius"/>
    </source>
</evidence>
<dbReference type="InterPro" id="IPR012340">
    <property type="entry name" value="NA-bd_OB-fold"/>
</dbReference>
<comment type="caution">
    <text evidence="7">The sequence shown here is derived from an EMBL/GenBank/DDBJ whole genome shotgun (WGS) entry which is preliminary data.</text>
</comment>
<keyword evidence="4" id="KW-0812">Transmembrane</keyword>
<accession>A0A9P7RH66</accession>
<dbReference type="InterPro" id="IPR037318">
    <property type="entry name" value="Hex1_S1"/>
</dbReference>
<dbReference type="InterPro" id="IPR001884">
    <property type="entry name" value="IF5A-like"/>
</dbReference>
<dbReference type="CDD" id="cd04469">
    <property type="entry name" value="S1_Hex1"/>
    <property type="match status" value="1"/>
</dbReference>
<feature type="domain" description="Translation initiation factor 5A-like N-terminal" evidence="6">
    <location>
        <begin position="534"/>
        <end position="585"/>
    </location>
</feature>
<evidence type="ECO:0000256" key="2">
    <source>
        <dbReference type="ARBA" id="ARBA00061629"/>
    </source>
</evidence>
<dbReference type="GO" id="GO:0030428">
    <property type="term" value="C:cell septum"/>
    <property type="evidence" value="ECO:0007669"/>
    <property type="project" value="UniProtKB-SubCell"/>
</dbReference>
<feature type="transmembrane region" description="Helical" evidence="4">
    <location>
        <begin position="24"/>
        <end position="43"/>
    </location>
</feature>
<name>A0A9P7RH66_9PEZI</name>
<feature type="region of interest" description="Disordered" evidence="3">
    <location>
        <begin position="356"/>
        <end position="382"/>
    </location>
</feature>
<dbReference type="InterPro" id="IPR008991">
    <property type="entry name" value="Translation_prot_SH3-like_sf"/>
</dbReference>
<dbReference type="GO" id="GO:0045901">
    <property type="term" value="P:positive regulation of translational elongation"/>
    <property type="evidence" value="ECO:0007669"/>
    <property type="project" value="InterPro"/>
</dbReference>
<dbReference type="PANTHER" id="PTHR11673">
    <property type="entry name" value="TRANSLATION INITIATION FACTOR 5A FAMILY MEMBER"/>
    <property type="match status" value="1"/>
</dbReference>
<dbReference type="GO" id="GO:0003723">
    <property type="term" value="F:RNA binding"/>
    <property type="evidence" value="ECO:0007669"/>
    <property type="project" value="InterPro"/>
</dbReference>
<dbReference type="EMBL" id="JAESDN010000001">
    <property type="protein sequence ID" value="KAG7058191.1"/>
    <property type="molecule type" value="Genomic_DNA"/>
</dbReference>
<feature type="compositionally biased region" description="Basic and acidic residues" evidence="3">
    <location>
        <begin position="459"/>
        <end position="472"/>
    </location>
</feature>
<evidence type="ECO:0000256" key="1">
    <source>
        <dbReference type="ARBA" id="ARBA00004431"/>
    </source>
</evidence>